<evidence type="ECO:0000313" key="12">
    <source>
        <dbReference type="EMBL" id="GGF34152.1"/>
    </source>
</evidence>
<dbReference type="EC" id="2.1.1.63" evidence="9"/>
<dbReference type="Pfam" id="PF01035">
    <property type="entry name" value="DNA_binding_1"/>
    <property type="match status" value="1"/>
</dbReference>
<comment type="catalytic activity">
    <reaction evidence="8 9">
        <text>a 6-O-methyl-2'-deoxyguanosine in DNA + L-cysteinyl-[protein] = S-methyl-L-cysteinyl-[protein] + a 2'-deoxyguanosine in DNA</text>
        <dbReference type="Rhea" id="RHEA:24000"/>
        <dbReference type="Rhea" id="RHEA-COMP:10131"/>
        <dbReference type="Rhea" id="RHEA-COMP:10132"/>
        <dbReference type="Rhea" id="RHEA-COMP:11367"/>
        <dbReference type="Rhea" id="RHEA-COMP:11368"/>
        <dbReference type="ChEBI" id="CHEBI:29950"/>
        <dbReference type="ChEBI" id="CHEBI:82612"/>
        <dbReference type="ChEBI" id="CHEBI:85445"/>
        <dbReference type="ChEBI" id="CHEBI:85448"/>
        <dbReference type="EC" id="2.1.1.63"/>
    </reaction>
</comment>
<dbReference type="GO" id="GO:0003908">
    <property type="term" value="F:methylated-DNA-[protein]-cysteine S-methyltransferase activity"/>
    <property type="evidence" value="ECO:0007669"/>
    <property type="project" value="UniProtKB-UniRule"/>
</dbReference>
<reference evidence="12" key="2">
    <citation type="submission" date="2020-09" db="EMBL/GenBank/DDBJ databases">
        <authorList>
            <person name="Sun Q."/>
            <person name="Zhou Y."/>
        </authorList>
    </citation>
    <scope>NUCLEOTIDE SEQUENCE</scope>
    <source>
        <strain evidence="12">CGMCC 1.15725</strain>
    </source>
</reference>
<comment type="subcellular location">
    <subcellularLocation>
        <location evidence="9">Cytoplasm</location>
    </subcellularLocation>
</comment>
<evidence type="ECO:0000256" key="7">
    <source>
        <dbReference type="ARBA" id="ARBA00023204"/>
    </source>
</evidence>
<dbReference type="SUPFAM" id="SSF53155">
    <property type="entry name" value="Methylated DNA-protein cysteine methyltransferase domain"/>
    <property type="match status" value="1"/>
</dbReference>
<evidence type="ECO:0000256" key="5">
    <source>
        <dbReference type="ARBA" id="ARBA00022679"/>
    </source>
</evidence>
<dbReference type="InterPro" id="IPR036217">
    <property type="entry name" value="MethylDNA_cys_MeTrfase_DNAb"/>
</dbReference>
<dbReference type="InterPro" id="IPR036388">
    <property type="entry name" value="WH-like_DNA-bd_sf"/>
</dbReference>
<keyword evidence="7 9" id="KW-0234">DNA repair</keyword>
<comment type="function">
    <text evidence="9">Involved in the cellular defense against the biological effects of O6-methylguanine (O6-MeG) and O4-methylthymine (O4-MeT) in DNA. Repairs the methylated nucleobase in DNA by stoichiometrically transferring the methyl group to a cysteine residue in the enzyme. This is a suicide reaction: the enzyme is irreversibly inactivated.</text>
</comment>
<keyword evidence="13" id="KW-1185">Reference proteome</keyword>
<feature type="domain" description="Methylated-DNA-[protein]-cysteine S-methyltransferase DNA binding" evidence="10">
    <location>
        <begin position="88"/>
        <end position="168"/>
    </location>
</feature>
<evidence type="ECO:0000256" key="1">
    <source>
        <dbReference type="ARBA" id="ARBA00001286"/>
    </source>
</evidence>
<dbReference type="PROSITE" id="PS00374">
    <property type="entry name" value="MGMT"/>
    <property type="match status" value="1"/>
</dbReference>
<dbReference type="InterPro" id="IPR036631">
    <property type="entry name" value="MGMT_N_sf"/>
</dbReference>
<dbReference type="PANTHER" id="PTHR10815:SF13">
    <property type="entry name" value="METHYLATED-DNA--PROTEIN-CYSTEINE METHYLTRANSFERASE"/>
    <property type="match status" value="1"/>
</dbReference>
<evidence type="ECO:0000256" key="3">
    <source>
        <dbReference type="ARBA" id="ARBA00022490"/>
    </source>
</evidence>
<dbReference type="InterPro" id="IPR008332">
    <property type="entry name" value="MethylG_MeTrfase_N"/>
</dbReference>
<dbReference type="CDD" id="cd06445">
    <property type="entry name" value="ATase"/>
    <property type="match status" value="1"/>
</dbReference>
<evidence type="ECO:0000259" key="10">
    <source>
        <dbReference type="Pfam" id="PF01035"/>
    </source>
</evidence>
<gene>
    <name evidence="12" type="ORF">GCM10011611_45480</name>
</gene>
<comment type="catalytic activity">
    <reaction evidence="1 9">
        <text>a 4-O-methyl-thymidine in DNA + L-cysteinyl-[protein] = a thymidine in DNA + S-methyl-L-cysteinyl-[protein]</text>
        <dbReference type="Rhea" id="RHEA:53428"/>
        <dbReference type="Rhea" id="RHEA-COMP:10131"/>
        <dbReference type="Rhea" id="RHEA-COMP:10132"/>
        <dbReference type="Rhea" id="RHEA-COMP:13555"/>
        <dbReference type="Rhea" id="RHEA-COMP:13556"/>
        <dbReference type="ChEBI" id="CHEBI:29950"/>
        <dbReference type="ChEBI" id="CHEBI:82612"/>
        <dbReference type="ChEBI" id="CHEBI:137386"/>
        <dbReference type="ChEBI" id="CHEBI:137387"/>
        <dbReference type="EC" id="2.1.1.63"/>
    </reaction>
</comment>
<keyword evidence="4 9" id="KW-0489">Methyltransferase</keyword>
<organism evidence="12 13">
    <name type="scientific">Aliidongia dinghuensis</name>
    <dbReference type="NCBI Taxonomy" id="1867774"/>
    <lineage>
        <taxon>Bacteria</taxon>
        <taxon>Pseudomonadati</taxon>
        <taxon>Pseudomonadota</taxon>
        <taxon>Alphaproteobacteria</taxon>
        <taxon>Rhodospirillales</taxon>
        <taxon>Dongiaceae</taxon>
        <taxon>Aliidongia</taxon>
    </lineage>
</organism>
<evidence type="ECO:0000256" key="4">
    <source>
        <dbReference type="ARBA" id="ARBA00022603"/>
    </source>
</evidence>
<dbReference type="InterPro" id="IPR023546">
    <property type="entry name" value="MGMT"/>
</dbReference>
<dbReference type="PANTHER" id="PTHR10815">
    <property type="entry name" value="METHYLATED-DNA--PROTEIN-CYSTEINE METHYLTRANSFERASE"/>
    <property type="match status" value="1"/>
</dbReference>
<dbReference type="AlphaFoldDB" id="A0A8J2YXB7"/>
<dbReference type="InterPro" id="IPR001497">
    <property type="entry name" value="MethylDNA_cys_MeTrfase_AS"/>
</dbReference>
<accession>A0A8J2YXB7</accession>
<dbReference type="NCBIfam" id="TIGR00589">
    <property type="entry name" value="ogt"/>
    <property type="match status" value="1"/>
</dbReference>
<comment type="similarity">
    <text evidence="2 9">Belongs to the MGMT family.</text>
</comment>
<dbReference type="FunFam" id="1.10.10.10:FF:000214">
    <property type="entry name" value="Methylated-DNA--protein-cysteine methyltransferase"/>
    <property type="match status" value="1"/>
</dbReference>
<comment type="caution">
    <text evidence="12">The sequence shown here is derived from an EMBL/GenBank/DDBJ whole genome shotgun (WGS) entry which is preliminary data.</text>
</comment>
<dbReference type="Pfam" id="PF02870">
    <property type="entry name" value="Methyltransf_1N"/>
    <property type="match status" value="1"/>
</dbReference>
<keyword evidence="6 9" id="KW-0227">DNA damage</keyword>
<dbReference type="Proteomes" id="UP000646365">
    <property type="component" value="Unassembled WGS sequence"/>
</dbReference>
<feature type="active site" description="Nucleophile; methyl group acceptor" evidence="9">
    <location>
        <position position="137"/>
    </location>
</feature>
<protein>
    <recommendedName>
        <fullName evidence="9">Methylated-DNA--protein-cysteine methyltransferase</fullName>
        <ecNumber evidence="9">2.1.1.63</ecNumber>
    </recommendedName>
    <alternativeName>
        <fullName evidence="9">6-O-methylguanine-DNA methyltransferase</fullName>
        <shortName evidence="9">MGMT</shortName>
    </alternativeName>
    <alternativeName>
        <fullName evidence="9">O-6-methylguanine-DNA-alkyltransferase</fullName>
    </alternativeName>
</protein>
<dbReference type="GO" id="GO:0006307">
    <property type="term" value="P:DNA alkylation repair"/>
    <property type="evidence" value="ECO:0007669"/>
    <property type="project" value="UniProtKB-UniRule"/>
</dbReference>
<evidence type="ECO:0000256" key="8">
    <source>
        <dbReference type="ARBA" id="ARBA00049348"/>
    </source>
</evidence>
<dbReference type="SUPFAM" id="SSF46767">
    <property type="entry name" value="Methylated DNA-protein cysteine methyltransferase, C-terminal domain"/>
    <property type="match status" value="1"/>
</dbReference>
<evidence type="ECO:0000256" key="6">
    <source>
        <dbReference type="ARBA" id="ARBA00022763"/>
    </source>
</evidence>
<evidence type="ECO:0000256" key="2">
    <source>
        <dbReference type="ARBA" id="ARBA00008711"/>
    </source>
</evidence>
<dbReference type="Gene3D" id="1.10.10.10">
    <property type="entry name" value="Winged helix-like DNA-binding domain superfamily/Winged helix DNA-binding domain"/>
    <property type="match status" value="1"/>
</dbReference>
<evidence type="ECO:0000259" key="11">
    <source>
        <dbReference type="Pfam" id="PF02870"/>
    </source>
</evidence>
<keyword evidence="3 9" id="KW-0963">Cytoplasm</keyword>
<feature type="domain" description="Methylguanine DNA methyltransferase ribonuclease-like" evidence="11">
    <location>
        <begin position="21"/>
        <end position="84"/>
    </location>
</feature>
<dbReference type="RefSeq" id="WP_407648427.1">
    <property type="nucleotide sequence ID" value="NZ_BMJQ01000012.1"/>
</dbReference>
<comment type="miscellaneous">
    <text evidence="9">This enzyme catalyzes only one turnover and therefore is not strictly catalytic. According to one definition, an enzyme is a biocatalyst that acts repeatedly and over many reaction cycles.</text>
</comment>
<reference evidence="12" key="1">
    <citation type="journal article" date="2014" name="Int. J. Syst. Evol. Microbiol.">
        <title>Complete genome sequence of Corynebacterium casei LMG S-19264T (=DSM 44701T), isolated from a smear-ripened cheese.</title>
        <authorList>
            <consortium name="US DOE Joint Genome Institute (JGI-PGF)"/>
            <person name="Walter F."/>
            <person name="Albersmeier A."/>
            <person name="Kalinowski J."/>
            <person name="Ruckert C."/>
        </authorList>
    </citation>
    <scope>NUCLEOTIDE SEQUENCE</scope>
    <source>
        <strain evidence="12">CGMCC 1.15725</strain>
    </source>
</reference>
<proteinExistence type="inferred from homology"/>
<dbReference type="HAMAP" id="MF_00772">
    <property type="entry name" value="OGT"/>
    <property type="match status" value="1"/>
</dbReference>
<dbReference type="Gene3D" id="3.30.160.70">
    <property type="entry name" value="Methylated DNA-protein cysteine methyltransferase domain"/>
    <property type="match status" value="1"/>
</dbReference>
<dbReference type="GO" id="GO:0032259">
    <property type="term" value="P:methylation"/>
    <property type="evidence" value="ECO:0007669"/>
    <property type="project" value="UniProtKB-KW"/>
</dbReference>
<keyword evidence="5 9" id="KW-0808">Transferase</keyword>
<evidence type="ECO:0000313" key="13">
    <source>
        <dbReference type="Proteomes" id="UP000646365"/>
    </source>
</evidence>
<name>A0A8J2YXB7_9PROT</name>
<sequence length="181" mass="18806">MMDWSFAPEAPAEAEALSVTVSSPLGPLTVTEVAGAIVRLRWRGRGGSMPPATTPPTPLLAEAARQLAAYFDKRLKDFDLPLRPDGSPFQQAVWGAMCRIPAGATRTYGSVAAELDVPARAVGGACGTNPIPIIIPCHRILAAGGSLGGYSGQGGAETKLFLLALEGAEAPDADPRQMKLL</sequence>
<evidence type="ECO:0000256" key="9">
    <source>
        <dbReference type="HAMAP-Rule" id="MF_00772"/>
    </source>
</evidence>
<dbReference type="GO" id="GO:0005737">
    <property type="term" value="C:cytoplasm"/>
    <property type="evidence" value="ECO:0007669"/>
    <property type="project" value="UniProtKB-SubCell"/>
</dbReference>
<dbReference type="EMBL" id="BMJQ01000012">
    <property type="protein sequence ID" value="GGF34152.1"/>
    <property type="molecule type" value="Genomic_DNA"/>
</dbReference>
<dbReference type="InterPro" id="IPR014048">
    <property type="entry name" value="MethylDNA_cys_MeTrfase_DNA-bd"/>
</dbReference>